<dbReference type="PANTHER" id="PTHR33495">
    <property type="entry name" value="ANTI-SIGMA FACTOR ANTAGONIST TM_1081-RELATED-RELATED"/>
    <property type="match status" value="1"/>
</dbReference>
<sequence length="120" mass="12844">MDHTATTERPFEIGVRSGHGHTVVTVSGEIDVFTASRLRQVLFDPVLCSQPRVVVDLDGVTFMDSTGIGTLVAARRWLASREAEIGLVCGPGPALRLLEMVSLDKVFEIHASVTAATEGP</sequence>
<dbReference type="Proteomes" id="UP000589626">
    <property type="component" value="Unassembled WGS sequence"/>
</dbReference>
<proteinExistence type="inferred from homology"/>
<evidence type="ECO:0000256" key="2">
    <source>
        <dbReference type="RuleBase" id="RU003749"/>
    </source>
</evidence>
<reference evidence="4 5" key="1">
    <citation type="submission" date="2020-08" db="EMBL/GenBank/DDBJ databases">
        <title>Sequencing the genomes of 1000 actinobacteria strains.</title>
        <authorList>
            <person name="Klenk H.-P."/>
        </authorList>
    </citation>
    <scope>NUCLEOTIDE SEQUENCE [LARGE SCALE GENOMIC DNA]</scope>
    <source>
        <strain evidence="4 5">DSM 105498</strain>
    </source>
</reference>
<comment type="caution">
    <text evidence="4">The sequence shown here is derived from an EMBL/GenBank/DDBJ whole genome shotgun (WGS) entry which is preliminary data.</text>
</comment>
<dbReference type="InterPro" id="IPR002645">
    <property type="entry name" value="STAS_dom"/>
</dbReference>
<dbReference type="PANTHER" id="PTHR33495:SF2">
    <property type="entry name" value="ANTI-SIGMA FACTOR ANTAGONIST TM_1081-RELATED"/>
    <property type="match status" value="1"/>
</dbReference>
<organism evidence="4 5">
    <name type="scientific">Nocardioides soli</name>
    <dbReference type="NCBI Taxonomy" id="1036020"/>
    <lineage>
        <taxon>Bacteria</taxon>
        <taxon>Bacillati</taxon>
        <taxon>Actinomycetota</taxon>
        <taxon>Actinomycetes</taxon>
        <taxon>Propionibacteriales</taxon>
        <taxon>Nocardioidaceae</taxon>
        <taxon>Nocardioides</taxon>
    </lineage>
</organism>
<dbReference type="Pfam" id="PF01740">
    <property type="entry name" value="STAS"/>
    <property type="match status" value="1"/>
</dbReference>
<protein>
    <recommendedName>
        <fullName evidence="2">Anti-sigma factor antagonist</fullName>
    </recommendedName>
</protein>
<dbReference type="SUPFAM" id="SSF52091">
    <property type="entry name" value="SpoIIaa-like"/>
    <property type="match status" value="1"/>
</dbReference>
<dbReference type="InterPro" id="IPR036513">
    <property type="entry name" value="STAS_dom_sf"/>
</dbReference>
<dbReference type="PROSITE" id="PS50801">
    <property type="entry name" value="STAS"/>
    <property type="match status" value="1"/>
</dbReference>
<keyword evidence="5" id="KW-1185">Reference proteome</keyword>
<dbReference type="CDD" id="cd07043">
    <property type="entry name" value="STAS_anti-anti-sigma_factors"/>
    <property type="match status" value="1"/>
</dbReference>
<name>A0A7W4VU32_9ACTN</name>
<gene>
    <name evidence="4" type="ORF">FHU40_001170</name>
</gene>
<evidence type="ECO:0000313" key="5">
    <source>
        <dbReference type="Proteomes" id="UP000589626"/>
    </source>
</evidence>
<evidence type="ECO:0000256" key="1">
    <source>
        <dbReference type="ARBA" id="ARBA00009013"/>
    </source>
</evidence>
<dbReference type="RefSeq" id="WP_183591280.1">
    <property type="nucleotide sequence ID" value="NZ_JACHWR010000001.1"/>
</dbReference>
<dbReference type="GO" id="GO:0043856">
    <property type="term" value="F:anti-sigma factor antagonist activity"/>
    <property type="evidence" value="ECO:0007669"/>
    <property type="project" value="InterPro"/>
</dbReference>
<dbReference type="AlphaFoldDB" id="A0A7W4VU32"/>
<dbReference type="EMBL" id="JACHWR010000001">
    <property type="protein sequence ID" value="MBB3041369.1"/>
    <property type="molecule type" value="Genomic_DNA"/>
</dbReference>
<accession>A0A7W4VU32</accession>
<dbReference type="InterPro" id="IPR003658">
    <property type="entry name" value="Anti-sigma_ant"/>
</dbReference>
<dbReference type="NCBIfam" id="TIGR00377">
    <property type="entry name" value="ant_ant_sig"/>
    <property type="match status" value="1"/>
</dbReference>
<dbReference type="Gene3D" id="3.30.750.24">
    <property type="entry name" value="STAS domain"/>
    <property type="match status" value="1"/>
</dbReference>
<comment type="similarity">
    <text evidence="1 2">Belongs to the anti-sigma-factor antagonist family.</text>
</comment>
<evidence type="ECO:0000259" key="3">
    <source>
        <dbReference type="PROSITE" id="PS50801"/>
    </source>
</evidence>
<evidence type="ECO:0000313" key="4">
    <source>
        <dbReference type="EMBL" id="MBB3041369.1"/>
    </source>
</evidence>
<feature type="domain" description="STAS" evidence="3">
    <location>
        <begin position="11"/>
        <end position="120"/>
    </location>
</feature>